<evidence type="ECO:0000256" key="4">
    <source>
        <dbReference type="ARBA" id="ARBA00023069"/>
    </source>
</evidence>
<protein>
    <submittedName>
        <fullName evidence="8">Uncharacterized protein</fullName>
    </submittedName>
</protein>
<sequence length="383" mass="42796">MNNRNTQSGRPLTSKADRLHDDEAMARKWQDEEDQRIARKLQNDLDMGLDPSGWKLYQSRPQTMANTNYYNDGGNDHDNGKDDDNNDRLGQDSDFTKNVGGGSYRSDELDFRSKPQASPLMPSSLYDGASTPHSSDPALSGQRNSVIQHRSAMQQLLAYVSSYHPETIELETVLRPFIPEYIAAIPDPDPMLKIPKPGPDSQQQGADKLDLDSAPLLGLTVLDEPHIKQSDAAALSLQLRALQKSFQDNGSMTSIKSIHVPIATPSGRKMLQSWVNSMHQMHIKPSEVVAYSKRMPDIEELMQRFPSRLVDVLAAKTSLANVSHLDLDLRELSRLCLALLDVPLHPGRSGCNSKTRHMIESLHVLFSLYLEFAEHGHFGHART</sequence>
<dbReference type="GO" id="GO:0042073">
    <property type="term" value="P:intraciliary transport"/>
    <property type="evidence" value="ECO:0007669"/>
    <property type="project" value="InterPro"/>
</dbReference>
<evidence type="ECO:0000256" key="1">
    <source>
        <dbReference type="ARBA" id="ARBA00004120"/>
    </source>
</evidence>
<feature type="compositionally biased region" description="Basic and acidic residues" evidence="7">
    <location>
        <begin position="15"/>
        <end position="34"/>
    </location>
</feature>
<dbReference type="EMBL" id="QEAN01000406">
    <property type="protein sequence ID" value="TPX38384.1"/>
    <property type="molecule type" value="Genomic_DNA"/>
</dbReference>
<dbReference type="GO" id="GO:0060271">
    <property type="term" value="P:cilium assembly"/>
    <property type="evidence" value="ECO:0007669"/>
    <property type="project" value="TreeGrafter"/>
</dbReference>
<comment type="caution">
    <text evidence="8">The sequence shown here is derived from an EMBL/GenBank/DDBJ whole genome shotgun (WGS) entry which is preliminary data.</text>
</comment>
<dbReference type="InterPro" id="IPR022088">
    <property type="entry name" value="Intraflagellar_transp_cmplxB"/>
</dbReference>
<evidence type="ECO:0000256" key="7">
    <source>
        <dbReference type="SAM" id="MobiDB-lite"/>
    </source>
</evidence>
<dbReference type="PANTHER" id="PTHR13376">
    <property type="entry name" value="INTRAFLAGELLAR TRANSPORT PROTEIN 46 HOMOLOG"/>
    <property type="match status" value="1"/>
</dbReference>
<dbReference type="GO" id="GO:0030992">
    <property type="term" value="C:intraciliary transport particle B"/>
    <property type="evidence" value="ECO:0007669"/>
    <property type="project" value="TreeGrafter"/>
</dbReference>
<dbReference type="GO" id="GO:0031514">
    <property type="term" value="C:motile cilium"/>
    <property type="evidence" value="ECO:0007669"/>
    <property type="project" value="TreeGrafter"/>
</dbReference>
<evidence type="ECO:0000256" key="3">
    <source>
        <dbReference type="ARBA" id="ARBA00022490"/>
    </source>
</evidence>
<evidence type="ECO:0000313" key="9">
    <source>
        <dbReference type="Proteomes" id="UP000317494"/>
    </source>
</evidence>
<feature type="compositionally biased region" description="Basic and acidic residues" evidence="7">
    <location>
        <begin position="74"/>
        <end position="95"/>
    </location>
</feature>
<gene>
    <name evidence="8" type="ORF">SeMB42_g06773</name>
</gene>
<reference evidence="8 9" key="1">
    <citation type="journal article" date="2019" name="Sci. Rep.">
        <title>Comparative genomics of chytrid fungi reveal insights into the obligate biotrophic and pathogenic lifestyle of Synchytrium endobioticum.</title>
        <authorList>
            <person name="van de Vossenberg B.T.L.H."/>
            <person name="Warris S."/>
            <person name="Nguyen H.D.T."/>
            <person name="van Gent-Pelzer M.P.E."/>
            <person name="Joly D.L."/>
            <person name="van de Geest H.C."/>
            <person name="Bonants P.J.M."/>
            <person name="Smith D.S."/>
            <person name="Levesque C.A."/>
            <person name="van der Lee T.A.J."/>
        </authorList>
    </citation>
    <scope>NUCLEOTIDE SEQUENCE [LARGE SCALE GENOMIC DNA]</scope>
    <source>
        <strain evidence="8 9">MB42</strain>
    </source>
</reference>
<feature type="region of interest" description="Disordered" evidence="7">
    <location>
        <begin position="65"/>
        <end position="146"/>
    </location>
</feature>
<dbReference type="PANTHER" id="PTHR13376:SF0">
    <property type="entry name" value="INTRAFLAGELLAR TRANSPORT PROTEIN 46 HOMOLOG"/>
    <property type="match status" value="1"/>
</dbReference>
<evidence type="ECO:0000313" key="8">
    <source>
        <dbReference type="EMBL" id="TPX38384.1"/>
    </source>
</evidence>
<dbReference type="Pfam" id="PF12317">
    <property type="entry name" value="IFT46_B_C"/>
    <property type="match status" value="1"/>
</dbReference>
<dbReference type="VEuPathDB" id="FungiDB:SeMB42_g06773"/>
<keyword evidence="4" id="KW-0969">Cilium</keyword>
<accession>A0A507CJI8</accession>
<name>A0A507CJI8_9FUNG</name>
<organism evidence="8 9">
    <name type="scientific">Synchytrium endobioticum</name>
    <dbReference type="NCBI Taxonomy" id="286115"/>
    <lineage>
        <taxon>Eukaryota</taxon>
        <taxon>Fungi</taxon>
        <taxon>Fungi incertae sedis</taxon>
        <taxon>Chytridiomycota</taxon>
        <taxon>Chytridiomycota incertae sedis</taxon>
        <taxon>Chytridiomycetes</taxon>
        <taxon>Synchytriales</taxon>
        <taxon>Synchytriaceae</taxon>
        <taxon>Synchytrium</taxon>
    </lineage>
</organism>
<comment type="similarity">
    <text evidence="2">Belongs to the IFT46 family.</text>
</comment>
<dbReference type="AlphaFoldDB" id="A0A507CJI8"/>
<feature type="compositionally biased region" description="Polar residues" evidence="7">
    <location>
        <begin position="1"/>
        <end position="11"/>
    </location>
</feature>
<keyword evidence="9" id="KW-1185">Reference proteome</keyword>
<proteinExistence type="inferred from homology"/>
<keyword evidence="5" id="KW-0206">Cytoskeleton</keyword>
<evidence type="ECO:0000256" key="6">
    <source>
        <dbReference type="ARBA" id="ARBA00023273"/>
    </source>
</evidence>
<keyword evidence="6" id="KW-0966">Cell projection</keyword>
<keyword evidence="3" id="KW-0963">Cytoplasm</keyword>
<comment type="subcellular location">
    <subcellularLocation>
        <location evidence="1">Cytoplasm</location>
        <location evidence="1">Cytoskeleton</location>
        <location evidence="1">Cilium basal body</location>
    </subcellularLocation>
</comment>
<dbReference type="GO" id="GO:0005815">
    <property type="term" value="C:microtubule organizing center"/>
    <property type="evidence" value="ECO:0007669"/>
    <property type="project" value="TreeGrafter"/>
</dbReference>
<evidence type="ECO:0000256" key="5">
    <source>
        <dbReference type="ARBA" id="ARBA00023212"/>
    </source>
</evidence>
<evidence type="ECO:0000256" key="2">
    <source>
        <dbReference type="ARBA" id="ARBA00007700"/>
    </source>
</evidence>
<feature type="region of interest" description="Disordered" evidence="7">
    <location>
        <begin position="1"/>
        <end position="34"/>
    </location>
</feature>
<dbReference type="Proteomes" id="UP000317494">
    <property type="component" value="Unassembled WGS sequence"/>
</dbReference>